<gene>
    <name evidence="7" type="ORF">ALC62_05820</name>
</gene>
<sequence>MSSFFNRISVICGSFFNLKKSAAEVHRLLVERVFLRIVTGDEKWIHYDNLKKKKSWGPVETPFVISTTVGHVPLPPKGYEIKTNDIAIVSGWGRLWQGGPTTVKLQRVNIFIADRAYCRYMYNQISYNIYATQVCAYDASIEKGSCHGDSGGPLTIEGKLIGLVSWANGCASTTYPTVYTSVVAYLDWIKSKAV</sequence>
<evidence type="ECO:0000256" key="1">
    <source>
        <dbReference type="ARBA" id="ARBA00004239"/>
    </source>
</evidence>
<protein>
    <submittedName>
        <fullName evidence="7">Mite allergen Der f 3</fullName>
    </submittedName>
</protein>
<evidence type="ECO:0000256" key="3">
    <source>
        <dbReference type="ARBA" id="ARBA00022801"/>
    </source>
</evidence>
<dbReference type="GO" id="GO:0005576">
    <property type="term" value="C:extracellular region"/>
    <property type="evidence" value="ECO:0007669"/>
    <property type="project" value="UniProtKB-SubCell"/>
</dbReference>
<dbReference type="SMART" id="SM00020">
    <property type="entry name" value="Tryp_SPc"/>
    <property type="match status" value="1"/>
</dbReference>
<dbReference type="InterPro" id="IPR009003">
    <property type="entry name" value="Peptidase_S1_PA"/>
</dbReference>
<dbReference type="PANTHER" id="PTHR24276:SF91">
    <property type="entry name" value="AT26814P-RELATED"/>
    <property type="match status" value="1"/>
</dbReference>
<dbReference type="SUPFAM" id="SSF50494">
    <property type="entry name" value="Trypsin-like serine proteases"/>
    <property type="match status" value="1"/>
</dbReference>
<proteinExistence type="predicted"/>
<dbReference type="STRING" id="456900.A0A151IJD7"/>
<keyword evidence="5" id="KW-1015">Disulfide bond</keyword>
<keyword evidence="2" id="KW-0645">Protease</keyword>
<name>A0A151IJD7_9HYME</name>
<dbReference type="InterPro" id="IPR001254">
    <property type="entry name" value="Trypsin_dom"/>
</dbReference>
<dbReference type="Pfam" id="PF00089">
    <property type="entry name" value="Trypsin"/>
    <property type="match status" value="1"/>
</dbReference>
<evidence type="ECO:0000256" key="2">
    <source>
        <dbReference type="ARBA" id="ARBA00022670"/>
    </source>
</evidence>
<organism evidence="7 8">
    <name type="scientific">Cyphomyrmex costatus</name>
    <dbReference type="NCBI Taxonomy" id="456900"/>
    <lineage>
        <taxon>Eukaryota</taxon>
        <taxon>Metazoa</taxon>
        <taxon>Ecdysozoa</taxon>
        <taxon>Arthropoda</taxon>
        <taxon>Hexapoda</taxon>
        <taxon>Insecta</taxon>
        <taxon>Pterygota</taxon>
        <taxon>Neoptera</taxon>
        <taxon>Endopterygota</taxon>
        <taxon>Hymenoptera</taxon>
        <taxon>Apocrita</taxon>
        <taxon>Aculeata</taxon>
        <taxon>Formicoidea</taxon>
        <taxon>Formicidae</taxon>
        <taxon>Myrmicinae</taxon>
        <taxon>Cyphomyrmex</taxon>
    </lineage>
</organism>
<dbReference type="GO" id="GO:0006508">
    <property type="term" value="P:proteolysis"/>
    <property type="evidence" value="ECO:0007669"/>
    <property type="project" value="UniProtKB-KW"/>
</dbReference>
<dbReference type="Proteomes" id="UP000078542">
    <property type="component" value="Unassembled WGS sequence"/>
</dbReference>
<dbReference type="Gene3D" id="2.40.10.10">
    <property type="entry name" value="Trypsin-like serine proteases"/>
    <property type="match status" value="1"/>
</dbReference>
<evidence type="ECO:0000259" key="6">
    <source>
        <dbReference type="PROSITE" id="PS50240"/>
    </source>
</evidence>
<reference evidence="7 8" key="1">
    <citation type="submission" date="2016-03" db="EMBL/GenBank/DDBJ databases">
        <title>Cyphomyrmex costatus WGS genome.</title>
        <authorList>
            <person name="Nygaard S."/>
            <person name="Hu H."/>
            <person name="Boomsma J."/>
            <person name="Zhang G."/>
        </authorList>
    </citation>
    <scope>NUCLEOTIDE SEQUENCE [LARGE SCALE GENOMIC DNA]</scope>
    <source>
        <strain evidence="7">MS0001</strain>
        <tissue evidence="7">Whole body</tissue>
    </source>
</reference>
<keyword evidence="8" id="KW-1185">Reference proteome</keyword>
<dbReference type="AlphaFoldDB" id="A0A151IJD7"/>
<dbReference type="PROSITE" id="PS00135">
    <property type="entry name" value="TRYPSIN_SER"/>
    <property type="match status" value="1"/>
</dbReference>
<dbReference type="InterPro" id="IPR050430">
    <property type="entry name" value="Peptidase_S1"/>
</dbReference>
<dbReference type="InterPro" id="IPR033116">
    <property type="entry name" value="TRYPSIN_SER"/>
</dbReference>
<evidence type="ECO:0000313" key="8">
    <source>
        <dbReference type="Proteomes" id="UP000078542"/>
    </source>
</evidence>
<dbReference type="EMBL" id="KQ977355">
    <property type="protein sequence ID" value="KYN03320.1"/>
    <property type="molecule type" value="Genomic_DNA"/>
</dbReference>
<keyword evidence="4" id="KW-0720">Serine protease</keyword>
<keyword evidence="3" id="KW-0378">Hydrolase</keyword>
<dbReference type="InterPro" id="IPR043504">
    <property type="entry name" value="Peptidase_S1_PA_chymotrypsin"/>
</dbReference>
<dbReference type="FunFam" id="2.40.10.10:FF:000036">
    <property type="entry name" value="Trypsin beta"/>
    <property type="match status" value="1"/>
</dbReference>
<accession>A0A151IJD7</accession>
<comment type="subcellular location">
    <subcellularLocation>
        <location evidence="1">Secreted</location>
        <location evidence="1">Extracellular space</location>
    </subcellularLocation>
</comment>
<feature type="domain" description="Peptidase S1" evidence="6">
    <location>
        <begin position="50"/>
        <end position="194"/>
    </location>
</feature>
<dbReference type="PROSITE" id="PS50240">
    <property type="entry name" value="TRYPSIN_DOM"/>
    <property type="match status" value="1"/>
</dbReference>
<evidence type="ECO:0000256" key="4">
    <source>
        <dbReference type="ARBA" id="ARBA00022825"/>
    </source>
</evidence>
<evidence type="ECO:0000256" key="5">
    <source>
        <dbReference type="ARBA" id="ARBA00023157"/>
    </source>
</evidence>
<dbReference type="CDD" id="cd00190">
    <property type="entry name" value="Tryp_SPc"/>
    <property type="match status" value="1"/>
</dbReference>
<evidence type="ECO:0000313" key="7">
    <source>
        <dbReference type="EMBL" id="KYN03320.1"/>
    </source>
</evidence>
<dbReference type="PANTHER" id="PTHR24276">
    <property type="entry name" value="POLYSERASE-RELATED"/>
    <property type="match status" value="1"/>
</dbReference>
<dbReference type="GO" id="GO:0004252">
    <property type="term" value="F:serine-type endopeptidase activity"/>
    <property type="evidence" value="ECO:0007669"/>
    <property type="project" value="InterPro"/>
</dbReference>